<evidence type="ECO:0000313" key="2">
    <source>
        <dbReference type="Proteomes" id="UP000814176"/>
    </source>
</evidence>
<dbReference type="Proteomes" id="UP000814176">
    <property type="component" value="Unassembled WGS sequence"/>
</dbReference>
<gene>
    <name evidence="1" type="ORF">C8Q71DRAFT_782589</name>
</gene>
<name>A0ABQ8K3M3_9APHY</name>
<evidence type="ECO:0000313" key="1">
    <source>
        <dbReference type="EMBL" id="KAH9831445.1"/>
    </source>
</evidence>
<sequence>MASALFIPQELWCLILDNLRDDEVAVAACAITCRALRYAAEAHRWRTVSCPRLDLLPQLQWTLRRTPNIAAKVQRLSIRLNFSGLVWITAFPNLQALTLSGVHFDAKPTLRDIVEPLSQSYLTRPVTSVVTLSLRECSLNISTFLWLLQIMPNLTVLNLSEDTLIGPDPRSASFDIHLKLANVSCRPKRLRWSLSQAGQGGSFLQSRICSAVEEAVFTFASYQGHSEVSTGTSIPKVTIFQRAARKSLKTLAILLPHSLLFGVPFDMLKELEELYFPRPQNSYLTSFHIGLNGAITDYQTDTLPTVLAQIPPALAALTRVDIHCMLVRSQEDTQPTRVRLAEELARLLHQHPSLVVTFHVRGYSERDAEYMRACLAKSLVVRSCPELKSESERLRFIHDVADPEAHVWEDGWHKADTASSIPLFQAQHDAEMASCGRGPG</sequence>
<dbReference type="GeneID" id="72005666"/>
<accession>A0ABQ8K3M3</accession>
<dbReference type="EMBL" id="JADCUA010000026">
    <property type="protein sequence ID" value="KAH9831445.1"/>
    <property type="molecule type" value="Genomic_DNA"/>
</dbReference>
<dbReference type="SUPFAM" id="SSF52047">
    <property type="entry name" value="RNI-like"/>
    <property type="match status" value="1"/>
</dbReference>
<organism evidence="1 2">
    <name type="scientific">Rhodofomes roseus</name>
    <dbReference type="NCBI Taxonomy" id="34475"/>
    <lineage>
        <taxon>Eukaryota</taxon>
        <taxon>Fungi</taxon>
        <taxon>Dikarya</taxon>
        <taxon>Basidiomycota</taxon>
        <taxon>Agaricomycotina</taxon>
        <taxon>Agaricomycetes</taxon>
        <taxon>Polyporales</taxon>
        <taxon>Rhodofomes</taxon>
    </lineage>
</organism>
<reference evidence="1 2" key="1">
    <citation type="journal article" date="2021" name="Environ. Microbiol.">
        <title>Gene family expansions and transcriptome signatures uncover fungal adaptations to wood decay.</title>
        <authorList>
            <person name="Hage H."/>
            <person name="Miyauchi S."/>
            <person name="Viragh M."/>
            <person name="Drula E."/>
            <person name="Min B."/>
            <person name="Chaduli D."/>
            <person name="Navarro D."/>
            <person name="Favel A."/>
            <person name="Norest M."/>
            <person name="Lesage-Meessen L."/>
            <person name="Balint B."/>
            <person name="Merenyi Z."/>
            <person name="de Eugenio L."/>
            <person name="Morin E."/>
            <person name="Martinez A.T."/>
            <person name="Baldrian P."/>
            <person name="Stursova M."/>
            <person name="Martinez M.J."/>
            <person name="Novotny C."/>
            <person name="Magnuson J.K."/>
            <person name="Spatafora J.W."/>
            <person name="Maurice S."/>
            <person name="Pangilinan J."/>
            <person name="Andreopoulos W."/>
            <person name="LaButti K."/>
            <person name="Hundley H."/>
            <person name="Na H."/>
            <person name="Kuo A."/>
            <person name="Barry K."/>
            <person name="Lipzen A."/>
            <person name="Henrissat B."/>
            <person name="Riley R."/>
            <person name="Ahrendt S."/>
            <person name="Nagy L.G."/>
            <person name="Grigoriev I.V."/>
            <person name="Martin F."/>
            <person name="Rosso M.N."/>
        </authorList>
    </citation>
    <scope>NUCLEOTIDE SEQUENCE [LARGE SCALE GENOMIC DNA]</scope>
    <source>
        <strain evidence="1 2">CIRM-BRFM 1785</strain>
    </source>
</reference>
<evidence type="ECO:0008006" key="3">
    <source>
        <dbReference type="Google" id="ProtNLM"/>
    </source>
</evidence>
<comment type="caution">
    <text evidence="1">The sequence shown here is derived from an EMBL/GenBank/DDBJ whole genome shotgun (WGS) entry which is preliminary data.</text>
</comment>
<protein>
    <recommendedName>
        <fullName evidence="3">F-box domain-containing protein</fullName>
    </recommendedName>
</protein>
<keyword evidence="2" id="KW-1185">Reference proteome</keyword>
<dbReference type="InterPro" id="IPR032675">
    <property type="entry name" value="LRR_dom_sf"/>
</dbReference>
<dbReference type="Gene3D" id="3.80.10.10">
    <property type="entry name" value="Ribonuclease Inhibitor"/>
    <property type="match status" value="1"/>
</dbReference>
<proteinExistence type="predicted"/>
<dbReference type="RefSeq" id="XP_047774572.1">
    <property type="nucleotide sequence ID" value="XM_047924934.1"/>
</dbReference>